<dbReference type="SUPFAM" id="SSF53474">
    <property type="entry name" value="alpha/beta-Hydrolases"/>
    <property type="match status" value="1"/>
</dbReference>
<dbReference type="Gene3D" id="1.10.10.800">
    <property type="match status" value="1"/>
</dbReference>
<keyword evidence="4" id="KW-0378">Hydrolase</keyword>
<evidence type="ECO:0000256" key="1">
    <source>
        <dbReference type="SAM" id="SignalP"/>
    </source>
</evidence>
<dbReference type="PANTHER" id="PTHR47751">
    <property type="entry name" value="SUPERFAMILY HYDROLASE, PUTATIVE (AFU_ORTHOLOGUE AFUA_2G16580)-RELATED"/>
    <property type="match status" value="1"/>
</dbReference>
<evidence type="ECO:0000313" key="4">
    <source>
        <dbReference type="EMBL" id="SIT53486.1"/>
    </source>
</evidence>
<dbReference type="SUPFAM" id="SSF54427">
    <property type="entry name" value="NTF2-like"/>
    <property type="match status" value="1"/>
</dbReference>
<dbReference type="Gene3D" id="3.40.50.1820">
    <property type="entry name" value="alpha/beta hydrolase"/>
    <property type="match status" value="1"/>
</dbReference>
<sequence>MLKILTLATATAVALGSGAFAAPRVERVAFAAHGEQIVGDLYLPEDLGPARPRPALVVTGAWMTVKEQMPARYARELADRGFVALTFDFRGWGESGGGRRQYEDPSAKIADIEAAVAYLATRPEISKDRIGGLGICASSGYMVNAAAKDTAIKSVALVAPWLHDAEVVEQTYGGKDGVARLEAAGDAAEAAYRRTGKQTFLPAASLTDERAIMFKVPYYTEPDRGMIPAWRNEADPAFWRGWLTFDAIQPARRLHQPLLMVHSEAAAIPQGAQILRAADRAEAAAVARQRHPVRFLRPRCAGEGGERRRRRAFPRHAGQCRGGRTMSPVTRRFVLASAVFAATLAALPALSTMQSTAALTSEDKTAIAEAGAGIGLYADLREWDRVKSYFADRVTIDYTSLFGGEAATSDRDALIAQWQGLLPGFDATQHLITNIVVESAGNDAVARSHVRASHWIDTRFWTVGASYLHRLVRTPEGWRVSAISIHRLYEEGDRAVLAAAADRVEAAK</sequence>
<dbReference type="GO" id="GO:0016787">
    <property type="term" value="F:hydrolase activity"/>
    <property type="evidence" value="ECO:0007669"/>
    <property type="project" value="UniProtKB-KW"/>
</dbReference>
<dbReference type="CDD" id="cd00531">
    <property type="entry name" value="NTF2_like"/>
    <property type="match status" value="1"/>
</dbReference>
<feature type="chain" id="PRO_5012910058" evidence="1">
    <location>
        <begin position="22"/>
        <end position="508"/>
    </location>
</feature>
<evidence type="ECO:0000313" key="5">
    <source>
        <dbReference type="Proteomes" id="UP000188388"/>
    </source>
</evidence>
<dbReference type="InterPro" id="IPR032710">
    <property type="entry name" value="NTF2-like_dom_sf"/>
</dbReference>
<organism evidence="4 5">
    <name type="scientific">Mesorhizobium prunaredense</name>
    <dbReference type="NCBI Taxonomy" id="1631249"/>
    <lineage>
        <taxon>Bacteria</taxon>
        <taxon>Pseudomonadati</taxon>
        <taxon>Pseudomonadota</taxon>
        <taxon>Alphaproteobacteria</taxon>
        <taxon>Hyphomicrobiales</taxon>
        <taxon>Phyllobacteriaceae</taxon>
        <taxon>Mesorhizobium</taxon>
    </lineage>
</organism>
<dbReference type="PANTHER" id="PTHR47751:SF1">
    <property type="entry name" value="SUPERFAMILY HYDROLASE, PUTATIVE (AFU_ORTHOLOGUE AFUA_2G16580)-RELATED"/>
    <property type="match status" value="1"/>
</dbReference>
<feature type="signal peptide" evidence="1">
    <location>
        <begin position="1"/>
        <end position="21"/>
    </location>
</feature>
<evidence type="ECO:0000259" key="2">
    <source>
        <dbReference type="Pfam" id="PF02129"/>
    </source>
</evidence>
<accession>A0A1R3V2L4</accession>
<dbReference type="InterPro" id="IPR051411">
    <property type="entry name" value="Polyketide_trans_af380"/>
</dbReference>
<keyword evidence="5" id="KW-1185">Reference proteome</keyword>
<dbReference type="AlphaFoldDB" id="A0A1R3V2L4"/>
<dbReference type="InterPro" id="IPR037401">
    <property type="entry name" value="SnoaL-like"/>
</dbReference>
<protein>
    <submittedName>
        <fullName evidence="4">Dienelactone hydrolase (Modular protein)</fullName>
    </submittedName>
</protein>
<feature type="domain" description="SnoaL-like" evidence="3">
    <location>
        <begin position="361"/>
        <end position="482"/>
    </location>
</feature>
<reference evidence="5" key="1">
    <citation type="submission" date="2017-01" db="EMBL/GenBank/DDBJ databases">
        <authorList>
            <person name="Brunel B."/>
        </authorList>
    </citation>
    <scope>NUCLEOTIDE SEQUENCE [LARGE SCALE GENOMIC DNA]</scope>
</reference>
<feature type="domain" description="Xaa-Pro dipeptidyl-peptidase-like" evidence="2">
    <location>
        <begin position="34"/>
        <end position="262"/>
    </location>
</feature>
<name>A0A1R3V2L4_9HYPH</name>
<dbReference type="RefSeq" id="WP_210189809.1">
    <property type="nucleotide sequence ID" value="NZ_FTPD01000004.1"/>
</dbReference>
<dbReference type="InterPro" id="IPR000383">
    <property type="entry name" value="Xaa-Pro-like_dom"/>
</dbReference>
<dbReference type="Gene3D" id="3.10.450.50">
    <property type="match status" value="1"/>
</dbReference>
<dbReference type="STRING" id="1631249.BQ8794_120005"/>
<dbReference type="EMBL" id="FTPD01000004">
    <property type="protein sequence ID" value="SIT53486.1"/>
    <property type="molecule type" value="Genomic_DNA"/>
</dbReference>
<gene>
    <name evidence="4" type="ORF">BQ8794_120005</name>
</gene>
<dbReference type="Pfam" id="PF02129">
    <property type="entry name" value="Peptidase_S15"/>
    <property type="match status" value="1"/>
</dbReference>
<keyword evidence="1" id="KW-0732">Signal</keyword>
<dbReference type="InterPro" id="IPR029058">
    <property type="entry name" value="AB_hydrolase_fold"/>
</dbReference>
<proteinExistence type="predicted"/>
<dbReference type="Proteomes" id="UP000188388">
    <property type="component" value="Unassembled WGS sequence"/>
</dbReference>
<dbReference type="Pfam" id="PF13577">
    <property type="entry name" value="SnoaL_4"/>
    <property type="match status" value="1"/>
</dbReference>
<evidence type="ECO:0000259" key="3">
    <source>
        <dbReference type="Pfam" id="PF13577"/>
    </source>
</evidence>